<dbReference type="Gene3D" id="1.10.1740.10">
    <property type="match status" value="1"/>
</dbReference>
<keyword evidence="2" id="KW-0805">Transcription regulation</keyword>
<gene>
    <name evidence="8" type="ORF">HRJ34_20190</name>
</gene>
<evidence type="ECO:0000259" key="7">
    <source>
        <dbReference type="Pfam" id="PF08281"/>
    </source>
</evidence>
<dbReference type="CDD" id="cd06171">
    <property type="entry name" value="Sigma70_r4"/>
    <property type="match status" value="1"/>
</dbReference>
<dbReference type="SUPFAM" id="SSF88659">
    <property type="entry name" value="Sigma3 and sigma4 domains of RNA polymerase sigma factors"/>
    <property type="match status" value="1"/>
</dbReference>
<sequence length="192" mass="21389">MNPGEGEEPDDGALAARALAGHEDAYRLLMARHRVPVHCFVRAQVADADAALDIVQESFIAAFAHLDRYDRDRPFRHWLMRIALNKCRDHRRRQIVRGFFARARPLDEGLHVAGAEPGADAEIGGRQELRRARQAIDALPEKLRSVLLLRTVEGMSQAEVAALLGVSGKSVETRLYRARLKLSEMLGPTPTP</sequence>
<evidence type="ECO:0000256" key="1">
    <source>
        <dbReference type="ARBA" id="ARBA00010641"/>
    </source>
</evidence>
<dbReference type="InterPro" id="IPR013249">
    <property type="entry name" value="RNA_pol_sigma70_r4_t2"/>
</dbReference>
<dbReference type="Pfam" id="PF04542">
    <property type="entry name" value="Sigma70_r2"/>
    <property type="match status" value="1"/>
</dbReference>
<dbReference type="GO" id="GO:0006352">
    <property type="term" value="P:DNA-templated transcription initiation"/>
    <property type="evidence" value="ECO:0007669"/>
    <property type="project" value="InterPro"/>
</dbReference>
<evidence type="ECO:0000256" key="5">
    <source>
        <dbReference type="ARBA" id="ARBA00023163"/>
    </source>
</evidence>
<dbReference type="PANTHER" id="PTHR43133:SF8">
    <property type="entry name" value="RNA POLYMERASE SIGMA FACTOR HI_1459-RELATED"/>
    <property type="match status" value="1"/>
</dbReference>
<evidence type="ECO:0000256" key="4">
    <source>
        <dbReference type="ARBA" id="ARBA00023125"/>
    </source>
</evidence>
<proteinExistence type="inferred from homology"/>
<keyword evidence="3" id="KW-0731">Sigma factor</keyword>
<evidence type="ECO:0000313" key="8">
    <source>
        <dbReference type="EMBL" id="QTH20636.1"/>
    </source>
</evidence>
<feature type="domain" description="RNA polymerase sigma-70 region 2" evidence="6">
    <location>
        <begin position="29"/>
        <end position="94"/>
    </location>
</feature>
<dbReference type="SUPFAM" id="SSF88946">
    <property type="entry name" value="Sigma2 domain of RNA polymerase sigma factors"/>
    <property type="match status" value="1"/>
</dbReference>
<dbReference type="InterPro" id="IPR039425">
    <property type="entry name" value="RNA_pol_sigma-70-like"/>
</dbReference>
<reference evidence="8" key="1">
    <citation type="submission" date="2020-07" db="EMBL/GenBank/DDBJ databases">
        <authorList>
            <person name="Camacho E."/>
        </authorList>
    </citation>
    <scope>NUCLEOTIDE SEQUENCE</scope>
    <source>
        <strain evidence="8">MPO218</strain>
    </source>
</reference>
<comment type="similarity">
    <text evidence="1">Belongs to the sigma-70 factor family. ECF subfamily.</text>
</comment>
<organism evidence="8 9">
    <name type="scientific">Rhizorhabdus wittichii</name>
    <dbReference type="NCBI Taxonomy" id="160791"/>
    <lineage>
        <taxon>Bacteria</taxon>
        <taxon>Pseudomonadati</taxon>
        <taxon>Pseudomonadota</taxon>
        <taxon>Alphaproteobacteria</taxon>
        <taxon>Sphingomonadales</taxon>
        <taxon>Sphingomonadaceae</taxon>
        <taxon>Rhizorhabdus</taxon>
    </lineage>
</organism>
<dbReference type="InterPro" id="IPR007627">
    <property type="entry name" value="RNA_pol_sigma70_r2"/>
</dbReference>
<feature type="domain" description="RNA polymerase sigma factor 70 region 4 type 2" evidence="7">
    <location>
        <begin position="130"/>
        <end position="182"/>
    </location>
</feature>
<dbReference type="Gene3D" id="1.10.10.10">
    <property type="entry name" value="Winged helix-like DNA-binding domain superfamily/Winged helix DNA-binding domain"/>
    <property type="match status" value="1"/>
</dbReference>
<evidence type="ECO:0000313" key="9">
    <source>
        <dbReference type="Proteomes" id="UP000664914"/>
    </source>
</evidence>
<dbReference type="Pfam" id="PF08281">
    <property type="entry name" value="Sigma70_r4_2"/>
    <property type="match status" value="1"/>
</dbReference>
<dbReference type="GO" id="GO:0016987">
    <property type="term" value="F:sigma factor activity"/>
    <property type="evidence" value="ECO:0007669"/>
    <property type="project" value="UniProtKB-KW"/>
</dbReference>
<dbReference type="InterPro" id="IPR014284">
    <property type="entry name" value="RNA_pol_sigma-70_dom"/>
</dbReference>
<dbReference type="RefSeq" id="WP_208632223.1">
    <property type="nucleotide sequence ID" value="NZ_CP059319.1"/>
</dbReference>
<keyword evidence="5" id="KW-0804">Transcription</keyword>
<evidence type="ECO:0000256" key="3">
    <source>
        <dbReference type="ARBA" id="ARBA00023082"/>
    </source>
</evidence>
<keyword evidence="4" id="KW-0238">DNA-binding</keyword>
<protein>
    <submittedName>
        <fullName evidence="8">RNA polymerase sigma factor</fullName>
    </submittedName>
</protein>
<dbReference type="InterPro" id="IPR013325">
    <property type="entry name" value="RNA_pol_sigma_r2"/>
</dbReference>
<name>A0A975D1R0_9SPHN</name>
<dbReference type="PANTHER" id="PTHR43133">
    <property type="entry name" value="RNA POLYMERASE ECF-TYPE SIGMA FACTO"/>
    <property type="match status" value="1"/>
</dbReference>
<dbReference type="EMBL" id="CP059319">
    <property type="protein sequence ID" value="QTH20636.1"/>
    <property type="molecule type" value="Genomic_DNA"/>
</dbReference>
<evidence type="ECO:0000259" key="6">
    <source>
        <dbReference type="Pfam" id="PF04542"/>
    </source>
</evidence>
<dbReference type="AlphaFoldDB" id="A0A975D1R0"/>
<dbReference type="Proteomes" id="UP000664914">
    <property type="component" value="Chromosome"/>
</dbReference>
<evidence type="ECO:0000256" key="2">
    <source>
        <dbReference type="ARBA" id="ARBA00023015"/>
    </source>
</evidence>
<accession>A0A975D1R0</accession>
<dbReference type="InterPro" id="IPR013324">
    <property type="entry name" value="RNA_pol_sigma_r3/r4-like"/>
</dbReference>
<dbReference type="GO" id="GO:0003677">
    <property type="term" value="F:DNA binding"/>
    <property type="evidence" value="ECO:0007669"/>
    <property type="project" value="UniProtKB-KW"/>
</dbReference>
<reference evidence="8" key="2">
    <citation type="submission" date="2021-04" db="EMBL/GenBank/DDBJ databases">
        <title>Isolation and genomic analysis of the ibuprofen-degrading bacterium Sphingomonas strain MPO218.</title>
        <authorList>
            <person name="Aulestia M."/>
            <person name="Flores A."/>
            <person name="Mangas E.L."/>
            <person name="Perez-Pulido A.J."/>
            <person name="Santero E."/>
            <person name="Camacho E.M."/>
        </authorList>
    </citation>
    <scope>NUCLEOTIDE SEQUENCE</scope>
    <source>
        <strain evidence="8">MPO218</strain>
    </source>
</reference>
<dbReference type="NCBIfam" id="TIGR02937">
    <property type="entry name" value="sigma70-ECF"/>
    <property type="match status" value="1"/>
</dbReference>
<dbReference type="InterPro" id="IPR036388">
    <property type="entry name" value="WH-like_DNA-bd_sf"/>
</dbReference>